<dbReference type="Pfam" id="PF00144">
    <property type="entry name" value="Beta-lactamase"/>
    <property type="match status" value="1"/>
</dbReference>
<dbReference type="InterPro" id="IPR001466">
    <property type="entry name" value="Beta-lactam-related"/>
</dbReference>
<evidence type="ECO:0000256" key="2">
    <source>
        <dbReference type="SAM" id="SignalP"/>
    </source>
</evidence>
<dbReference type="AlphaFoldDB" id="A0A0G2EXY9"/>
<dbReference type="EMBL" id="LCWF01000033">
    <property type="protein sequence ID" value="KKY26926.1"/>
    <property type="molecule type" value="Genomic_DNA"/>
</dbReference>
<dbReference type="InterPro" id="IPR012338">
    <property type="entry name" value="Beta-lactam/transpept-like"/>
</dbReference>
<reference evidence="4 5" key="1">
    <citation type="submission" date="2015-05" db="EMBL/GenBank/DDBJ databases">
        <title>Distinctive expansion of gene families associated with plant cell wall degradation and secondary metabolism in the genomes of grapevine trunk pathogens.</title>
        <authorList>
            <person name="Lawrence D.P."/>
            <person name="Travadon R."/>
            <person name="Rolshausen P.E."/>
            <person name="Baumgartner K."/>
        </authorList>
    </citation>
    <scope>NUCLEOTIDE SEQUENCE [LARGE SCALE GENOMIC DNA]</scope>
    <source>
        <strain evidence="4">UCRPC4</strain>
    </source>
</reference>
<evidence type="ECO:0000313" key="5">
    <source>
        <dbReference type="Proteomes" id="UP000053317"/>
    </source>
</evidence>
<keyword evidence="5" id="KW-1185">Reference proteome</keyword>
<dbReference type="Gene3D" id="3.40.710.10">
    <property type="entry name" value="DD-peptidase/beta-lactamase superfamily"/>
    <property type="match status" value="1"/>
</dbReference>
<proteinExistence type="inferred from homology"/>
<comment type="caution">
    <text evidence="4">The sequence shown here is derived from an EMBL/GenBank/DDBJ whole genome shotgun (WGS) entry which is preliminary data.</text>
</comment>
<organism evidence="4 5">
    <name type="scientific">Phaeomoniella chlamydospora</name>
    <name type="common">Phaeoacremonium chlamydosporum</name>
    <dbReference type="NCBI Taxonomy" id="158046"/>
    <lineage>
        <taxon>Eukaryota</taxon>
        <taxon>Fungi</taxon>
        <taxon>Dikarya</taxon>
        <taxon>Ascomycota</taxon>
        <taxon>Pezizomycotina</taxon>
        <taxon>Eurotiomycetes</taxon>
        <taxon>Chaetothyriomycetidae</taxon>
        <taxon>Phaeomoniellales</taxon>
        <taxon>Phaeomoniellaceae</taxon>
        <taxon>Phaeomoniella</taxon>
    </lineage>
</organism>
<keyword evidence="2" id="KW-0732">Signal</keyword>
<comment type="similarity">
    <text evidence="1">Belongs to the peptidase S12 family.</text>
</comment>
<gene>
    <name evidence="4" type="ORF">UCRPC4_g01392</name>
</gene>
<accession>A0A0G2EXY9</accession>
<dbReference type="InterPro" id="IPR050491">
    <property type="entry name" value="AmpC-like"/>
</dbReference>
<dbReference type="PANTHER" id="PTHR46825:SF9">
    <property type="entry name" value="BETA-LACTAMASE-RELATED DOMAIN-CONTAINING PROTEIN"/>
    <property type="match status" value="1"/>
</dbReference>
<dbReference type="OrthoDB" id="5946976at2759"/>
<dbReference type="Proteomes" id="UP000053317">
    <property type="component" value="Unassembled WGS sequence"/>
</dbReference>
<feature type="signal peptide" evidence="2">
    <location>
        <begin position="1"/>
        <end position="23"/>
    </location>
</feature>
<protein>
    <submittedName>
        <fullName evidence="4">Putative penicillin-binding protein</fullName>
    </submittedName>
</protein>
<dbReference type="SUPFAM" id="SSF56601">
    <property type="entry name" value="beta-lactamase/transpeptidase-like"/>
    <property type="match status" value="1"/>
</dbReference>
<evidence type="ECO:0000259" key="3">
    <source>
        <dbReference type="Pfam" id="PF00144"/>
    </source>
</evidence>
<evidence type="ECO:0000313" key="4">
    <source>
        <dbReference type="EMBL" id="KKY26926.1"/>
    </source>
</evidence>
<sequence length="561" mass="61970">MLSSHFQALIALLSLGGAANVQQQKPVLGVGVSSNSYITSDFDSFVKDTLEEYHVPGLSLAIVDGDNISTKGYGIAKFPDQEVTADTLFFTGSTTKAFTAATVAQLVHDESYPDLTWKTPIVNFLREDFVLEDEHATLHTTIEDALSHRTGMPRHDLSYGRGENETVSSIVKRMRYLPLTYAPRTQYQYCNLMFAVMTDLVETVTGVEQGKLTIDKIWKPLGMHSTTYDLDSVLADSEAFIAQGYYWTPNRTYIAEPYLNLLPIAGAGATISSINDYSLWAKALLDAANPNKPMNKSSPITRHIWHDVTRPRTIMIEADETTINSPLYALGWVTQEILGRTVVWHNGGLDGFGTELYLVPELGFGIATMGNTAGSSNVAGKVILSRLLANKLGAAEDAETSVRDMLVRGFDIVPSWKQRMSAYHEEYHDTKLPLPGPIEKFAGQYRHPGYGSIEFKALSSNSLQGLFATHIWPTRLDLNHLTDSVFAVNISHPHGIGDLEDTSEASGVIWSLDDSGQAAFKFSLDGETVEKLGMQLEPKMVEATEGNAKRWQEGMIWFEKL</sequence>
<dbReference type="PANTHER" id="PTHR46825">
    <property type="entry name" value="D-ALANYL-D-ALANINE-CARBOXYPEPTIDASE/ENDOPEPTIDASE AMPH"/>
    <property type="match status" value="1"/>
</dbReference>
<feature type="chain" id="PRO_5002543942" evidence="2">
    <location>
        <begin position="24"/>
        <end position="561"/>
    </location>
</feature>
<name>A0A0G2EXY9_PHACM</name>
<feature type="domain" description="Beta-lactamase-related" evidence="3">
    <location>
        <begin position="42"/>
        <end position="375"/>
    </location>
</feature>
<evidence type="ECO:0000256" key="1">
    <source>
        <dbReference type="ARBA" id="ARBA00038215"/>
    </source>
</evidence>
<reference evidence="4 5" key="2">
    <citation type="submission" date="2015-05" db="EMBL/GenBank/DDBJ databases">
        <authorList>
            <person name="Morales-Cruz A."/>
            <person name="Amrine K.C."/>
            <person name="Cantu D."/>
        </authorList>
    </citation>
    <scope>NUCLEOTIDE SEQUENCE [LARGE SCALE GENOMIC DNA]</scope>
    <source>
        <strain evidence="4">UCRPC4</strain>
    </source>
</reference>